<evidence type="ECO:0000259" key="1">
    <source>
        <dbReference type="SMART" id="SM00871"/>
    </source>
</evidence>
<evidence type="ECO:0000313" key="2">
    <source>
        <dbReference type="EMBL" id="REE05660.1"/>
    </source>
</evidence>
<dbReference type="PANTHER" id="PTHR36444">
    <property type="entry name" value="TRANSCRIPTIONAL REGULATOR PROTEIN YOBU-RELATED"/>
    <property type="match status" value="1"/>
</dbReference>
<dbReference type="InterPro" id="IPR010499">
    <property type="entry name" value="AraC_E-bd"/>
</dbReference>
<dbReference type="AlphaFoldDB" id="A0A3D9LG54"/>
<keyword evidence="3" id="KW-1185">Reference proteome</keyword>
<organism evidence="2 3">
    <name type="scientific">Marinoscillum furvescens DSM 4134</name>
    <dbReference type="NCBI Taxonomy" id="1122208"/>
    <lineage>
        <taxon>Bacteria</taxon>
        <taxon>Pseudomonadati</taxon>
        <taxon>Bacteroidota</taxon>
        <taxon>Cytophagia</taxon>
        <taxon>Cytophagales</taxon>
        <taxon>Reichenbachiellaceae</taxon>
        <taxon>Marinoscillum</taxon>
    </lineage>
</organism>
<reference evidence="2 3" key="1">
    <citation type="submission" date="2018-07" db="EMBL/GenBank/DDBJ databases">
        <title>Genomic Encyclopedia of Type Strains, Phase IV (KMG-IV): sequencing the most valuable type-strain genomes for metagenomic binning, comparative biology and taxonomic classification.</title>
        <authorList>
            <person name="Goeker M."/>
        </authorList>
    </citation>
    <scope>NUCLEOTIDE SEQUENCE [LARGE SCALE GENOMIC DNA]</scope>
    <source>
        <strain evidence="2 3">DSM 4134</strain>
    </source>
</reference>
<dbReference type="Gene3D" id="3.20.80.10">
    <property type="entry name" value="Regulatory factor, effector binding domain"/>
    <property type="match status" value="1"/>
</dbReference>
<dbReference type="InterPro" id="IPR029441">
    <property type="entry name" value="Cass2"/>
</dbReference>
<dbReference type="SUPFAM" id="SSF55136">
    <property type="entry name" value="Probable bacterial effector-binding domain"/>
    <property type="match status" value="1"/>
</dbReference>
<sequence>MSITIPSPIQLVGLDLNRRTTNTNAQSSEDCGALWQKFEQEVASKIKGRLSDKVFAVYYDYDPNDPAAFRYFVGSEAPTEPNPELDHLMIPPGSYQKVVAKGKMPECMTTAWKEVWESKHSRQYTFDFEVYDSRSQDWSNAEVDIFIS</sequence>
<dbReference type="Proteomes" id="UP000256779">
    <property type="component" value="Unassembled WGS sequence"/>
</dbReference>
<dbReference type="PANTHER" id="PTHR36444:SF2">
    <property type="entry name" value="TRANSCRIPTIONAL REGULATOR PROTEIN YOBU-RELATED"/>
    <property type="match status" value="1"/>
</dbReference>
<dbReference type="OrthoDB" id="9801008at2"/>
<dbReference type="RefSeq" id="WP_115866171.1">
    <property type="nucleotide sequence ID" value="NZ_QREG01000001.1"/>
</dbReference>
<feature type="domain" description="AraC effector-binding" evidence="1">
    <location>
        <begin position="1"/>
        <end position="148"/>
    </location>
</feature>
<dbReference type="InterPro" id="IPR053182">
    <property type="entry name" value="YobU-like_regulator"/>
</dbReference>
<gene>
    <name evidence="2" type="ORF">C7460_101177</name>
</gene>
<name>A0A3D9LG54_MARFU</name>
<protein>
    <submittedName>
        <fullName evidence="2">Putative transcriptional regulator YdeE</fullName>
    </submittedName>
</protein>
<dbReference type="InterPro" id="IPR011256">
    <property type="entry name" value="Reg_factor_effector_dom_sf"/>
</dbReference>
<dbReference type="Pfam" id="PF14526">
    <property type="entry name" value="Cass2"/>
    <property type="match status" value="1"/>
</dbReference>
<accession>A0A3D9LG54</accession>
<dbReference type="EMBL" id="QREG01000001">
    <property type="protein sequence ID" value="REE05660.1"/>
    <property type="molecule type" value="Genomic_DNA"/>
</dbReference>
<comment type="caution">
    <text evidence="2">The sequence shown here is derived from an EMBL/GenBank/DDBJ whole genome shotgun (WGS) entry which is preliminary data.</text>
</comment>
<dbReference type="SMART" id="SM00871">
    <property type="entry name" value="AraC_E_bind"/>
    <property type="match status" value="1"/>
</dbReference>
<proteinExistence type="predicted"/>
<evidence type="ECO:0000313" key="3">
    <source>
        <dbReference type="Proteomes" id="UP000256779"/>
    </source>
</evidence>